<evidence type="ECO:0008006" key="3">
    <source>
        <dbReference type="Google" id="ProtNLM"/>
    </source>
</evidence>
<gene>
    <name evidence="2" type="ORF">GOCE00092_LOCUS13677</name>
</gene>
<evidence type="ECO:0000313" key="2">
    <source>
        <dbReference type="EMBL" id="CAD9284765.1"/>
    </source>
</evidence>
<keyword evidence="1" id="KW-0732">Signal</keyword>
<organism evidence="2">
    <name type="scientific">Grammatophora oceanica</name>
    <dbReference type="NCBI Taxonomy" id="210454"/>
    <lineage>
        <taxon>Eukaryota</taxon>
        <taxon>Sar</taxon>
        <taxon>Stramenopiles</taxon>
        <taxon>Ochrophyta</taxon>
        <taxon>Bacillariophyta</taxon>
        <taxon>Fragilariophyceae</taxon>
        <taxon>Fragilariophycidae</taxon>
        <taxon>Rhabdonematales</taxon>
        <taxon>Grammatophoraceae</taxon>
        <taxon>Grammatophora</taxon>
    </lineage>
</organism>
<protein>
    <recommendedName>
        <fullName evidence="3">TNFR-Cys domain-containing protein</fullName>
    </recommendedName>
</protein>
<name>A0A7S1V1B0_9STRA</name>
<sequence>MKIQSLFSIVIAMLPAVAIGRLGGAGDIGAIAPCPQVLCADPCPEGRCDSDEMCVTKDGPPFDWFGQKCSTCPVFLKCSKHKVYGTPCGHNHCTGKRSVCCNASCGTCVEPGTYCLQIACDAHY</sequence>
<feature type="chain" id="PRO_5031170862" description="TNFR-Cys domain-containing protein" evidence="1">
    <location>
        <begin position="21"/>
        <end position="124"/>
    </location>
</feature>
<dbReference type="EMBL" id="HBGK01026452">
    <property type="protein sequence ID" value="CAD9284765.1"/>
    <property type="molecule type" value="Transcribed_RNA"/>
</dbReference>
<accession>A0A7S1V1B0</accession>
<proteinExistence type="predicted"/>
<evidence type="ECO:0000256" key="1">
    <source>
        <dbReference type="SAM" id="SignalP"/>
    </source>
</evidence>
<dbReference type="AlphaFoldDB" id="A0A7S1V1B0"/>
<feature type="signal peptide" evidence="1">
    <location>
        <begin position="1"/>
        <end position="20"/>
    </location>
</feature>
<reference evidence="2" key="1">
    <citation type="submission" date="2021-01" db="EMBL/GenBank/DDBJ databases">
        <authorList>
            <person name="Corre E."/>
            <person name="Pelletier E."/>
            <person name="Niang G."/>
            <person name="Scheremetjew M."/>
            <person name="Finn R."/>
            <person name="Kale V."/>
            <person name="Holt S."/>
            <person name="Cochrane G."/>
            <person name="Meng A."/>
            <person name="Brown T."/>
            <person name="Cohen L."/>
        </authorList>
    </citation>
    <scope>NUCLEOTIDE SEQUENCE</scope>
    <source>
        <strain evidence="2">CCMP 410</strain>
    </source>
</reference>